<gene>
    <name evidence="1" type="ORF">SEMRO_3299_G346400.1</name>
</gene>
<dbReference type="AlphaFoldDB" id="A0A9N8F3S9"/>
<dbReference type="EMBL" id="CAICTM010003297">
    <property type="protein sequence ID" value="CAB9531169.1"/>
    <property type="molecule type" value="Genomic_DNA"/>
</dbReference>
<sequence>MLADETYNDKNKNWKLFVKMARCFRTLPDMPGVGVFHGLLHDCDATLATELDKGAAPKPDDDGWDQYGFKDADLLGECRLFIEFYIDWEHWDDSNKSRFEFDKMTKAALKVDDEARARKRHVMEAAAEGPY</sequence>
<name>A0A9N8F3S9_9STRA</name>
<organism evidence="1 2">
    <name type="scientific">Seminavis robusta</name>
    <dbReference type="NCBI Taxonomy" id="568900"/>
    <lineage>
        <taxon>Eukaryota</taxon>
        <taxon>Sar</taxon>
        <taxon>Stramenopiles</taxon>
        <taxon>Ochrophyta</taxon>
        <taxon>Bacillariophyta</taxon>
        <taxon>Bacillariophyceae</taxon>
        <taxon>Bacillariophycidae</taxon>
        <taxon>Naviculales</taxon>
        <taxon>Naviculaceae</taxon>
        <taxon>Seminavis</taxon>
    </lineage>
</organism>
<proteinExistence type="predicted"/>
<evidence type="ECO:0000313" key="2">
    <source>
        <dbReference type="Proteomes" id="UP001153069"/>
    </source>
</evidence>
<dbReference type="Proteomes" id="UP001153069">
    <property type="component" value="Unassembled WGS sequence"/>
</dbReference>
<accession>A0A9N8F3S9</accession>
<evidence type="ECO:0000313" key="1">
    <source>
        <dbReference type="EMBL" id="CAB9531169.1"/>
    </source>
</evidence>
<protein>
    <submittedName>
        <fullName evidence="1">Uncharacterized protein</fullName>
    </submittedName>
</protein>
<keyword evidence="2" id="KW-1185">Reference proteome</keyword>
<reference evidence="1" key="1">
    <citation type="submission" date="2020-06" db="EMBL/GenBank/DDBJ databases">
        <authorList>
            <consortium name="Plant Systems Biology data submission"/>
        </authorList>
    </citation>
    <scope>NUCLEOTIDE SEQUENCE</scope>
    <source>
        <strain evidence="1">D6</strain>
    </source>
</reference>
<comment type="caution">
    <text evidence="1">The sequence shown here is derived from an EMBL/GenBank/DDBJ whole genome shotgun (WGS) entry which is preliminary data.</text>
</comment>